<keyword evidence="2" id="KW-0012">Acyltransferase</keyword>
<reference evidence="4 5" key="1">
    <citation type="submission" date="2017-11" db="EMBL/GenBank/DDBJ databases">
        <authorList>
            <person name="Han C.G."/>
        </authorList>
    </citation>
    <scope>NUCLEOTIDE SEQUENCE [LARGE SCALE GENOMIC DNA]</scope>
    <source>
        <strain evidence="4 5">HCNT1</strain>
    </source>
</reference>
<dbReference type="InterPro" id="IPR000182">
    <property type="entry name" value="GNAT_dom"/>
</dbReference>
<protein>
    <submittedName>
        <fullName evidence="4">N-acetyltransferase</fullName>
    </submittedName>
</protein>
<dbReference type="CDD" id="cd04301">
    <property type="entry name" value="NAT_SF"/>
    <property type="match status" value="1"/>
</dbReference>
<evidence type="ECO:0000259" key="3">
    <source>
        <dbReference type="PROSITE" id="PS51186"/>
    </source>
</evidence>
<accession>A0A2N0D981</accession>
<dbReference type="SUPFAM" id="SSF55729">
    <property type="entry name" value="Acyl-CoA N-acyltransferases (Nat)"/>
    <property type="match status" value="1"/>
</dbReference>
<dbReference type="PROSITE" id="PS51186">
    <property type="entry name" value="GNAT"/>
    <property type="match status" value="1"/>
</dbReference>
<evidence type="ECO:0000256" key="2">
    <source>
        <dbReference type="ARBA" id="ARBA00023315"/>
    </source>
</evidence>
<evidence type="ECO:0000256" key="1">
    <source>
        <dbReference type="ARBA" id="ARBA00022679"/>
    </source>
</evidence>
<keyword evidence="1 4" id="KW-0808">Transferase</keyword>
<evidence type="ECO:0000313" key="5">
    <source>
        <dbReference type="Proteomes" id="UP000232164"/>
    </source>
</evidence>
<dbReference type="Proteomes" id="UP000232164">
    <property type="component" value="Unassembled WGS sequence"/>
</dbReference>
<proteinExistence type="predicted"/>
<feature type="domain" description="N-acetyltransferase" evidence="3">
    <location>
        <begin position="135"/>
        <end position="273"/>
    </location>
</feature>
<dbReference type="Pfam" id="PF00583">
    <property type="entry name" value="Acetyltransf_1"/>
    <property type="match status" value="1"/>
</dbReference>
<dbReference type="PANTHER" id="PTHR43420:SF12">
    <property type="entry name" value="N-ACETYLTRANSFERASE DOMAIN-CONTAINING PROTEIN"/>
    <property type="match status" value="1"/>
</dbReference>
<evidence type="ECO:0000313" key="4">
    <source>
        <dbReference type="EMBL" id="PKA42636.1"/>
    </source>
</evidence>
<dbReference type="RefSeq" id="WP_037143106.1">
    <property type="nucleotide sequence ID" value="NZ_CP104143.1"/>
</dbReference>
<dbReference type="STRING" id="1041146.GCA_000427985_03421"/>
<dbReference type="InterPro" id="IPR056935">
    <property type="entry name" value="Rv0428c-like_C"/>
</dbReference>
<reference evidence="4 5" key="2">
    <citation type="submission" date="2017-12" db="EMBL/GenBank/DDBJ databases">
        <title>Genome sequence of Rhizobium sullae HCNT1 isolated from Sulla coronaria nodules and featuring peculiar denitrification phenotypes.</title>
        <authorList>
            <person name="De Diego-Diaz B."/>
            <person name="Treu L."/>
            <person name="Campanaro S."/>
            <person name="Da Silva Duarte V."/>
            <person name="Basaglia M."/>
            <person name="Favaro L."/>
            <person name="Casella S."/>
            <person name="Squartini A."/>
        </authorList>
    </citation>
    <scope>NUCLEOTIDE SEQUENCE [LARGE SCALE GENOMIC DNA]</scope>
    <source>
        <strain evidence="4 5">HCNT1</strain>
    </source>
</reference>
<name>A0A2N0D981_RHISU</name>
<sequence length="273" mass="30704">MWRSTATTGADRSLTETLSQKANLPLVRRLEAVGFRAWPASSVQYDGSWQVRLTAGHPSNRLNSIVPLDPSDHRDVEVRLEKASRRFEAYGRPAVLRQTPLASPVLIDLVKERQWTHFDETIVMTCDLTHAELPDTLDHLPTHDIGRFVDANLSTDQVSPKLKPALAEIINAIGPPCGLFMIEDPETGPLASVLCVQDNDLAGIMSLSVAKERRREGLGLEILTSALRWARMRSARSAWLQVKAANEPALALYDRFGFREAYRYCYWRQEQAQ</sequence>
<dbReference type="PANTHER" id="PTHR43420">
    <property type="entry name" value="ACETYLTRANSFERASE"/>
    <property type="match status" value="1"/>
</dbReference>
<comment type="caution">
    <text evidence="4">The sequence shown here is derived from an EMBL/GenBank/DDBJ whole genome shotgun (WGS) entry which is preliminary data.</text>
</comment>
<dbReference type="AlphaFoldDB" id="A0A2N0D981"/>
<dbReference type="Gene3D" id="3.40.630.30">
    <property type="match status" value="1"/>
</dbReference>
<gene>
    <name evidence="4" type="ORF">CWR43_16120</name>
</gene>
<dbReference type="InterPro" id="IPR050680">
    <property type="entry name" value="YpeA/RimI_acetyltransf"/>
</dbReference>
<organism evidence="4 5">
    <name type="scientific">Rhizobium sullae</name>
    <name type="common">Rhizobium hedysari</name>
    <dbReference type="NCBI Taxonomy" id="50338"/>
    <lineage>
        <taxon>Bacteria</taxon>
        <taxon>Pseudomonadati</taxon>
        <taxon>Pseudomonadota</taxon>
        <taxon>Alphaproteobacteria</taxon>
        <taxon>Hyphomicrobiales</taxon>
        <taxon>Rhizobiaceae</taxon>
        <taxon>Rhizobium/Agrobacterium group</taxon>
        <taxon>Rhizobium</taxon>
    </lineage>
</organism>
<dbReference type="Pfam" id="PF24553">
    <property type="entry name" value="Rv0428c_C"/>
    <property type="match status" value="1"/>
</dbReference>
<dbReference type="InterPro" id="IPR016181">
    <property type="entry name" value="Acyl_CoA_acyltransferase"/>
</dbReference>
<dbReference type="GO" id="GO:0016747">
    <property type="term" value="F:acyltransferase activity, transferring groups other than amino-acyl groups"/>
    <property type="evidence" value="ECO:0007669"/>
    <property type="project" value="InterPro"/>
</dbReference>
<dbReference type="EMBL" id="PIQN01000010">
    <property type="protein sequence ID" value="PKA42636.1"/>
    <property type="molecule type" value="Genomic_DNA"/>
</dbReference>